<dbReference type="AlphaFoldDB" id="A0A0F9ED00"/>
<dbReference type="EMBL" id="LAZR01037554">
    <property type="protein sequence ID" value="KKL21898.1"/>
    <property type="molecule type" value="Genomic_DNA"/>
</dbReference>
<comment type="caution">
    <text evidence="1">The sequence shown here is derived from an EMBL/GenBank/DDBJ whole genome shotgun (WGS) entry which is preliminary data.</text>
</comment>
<evidence type="ECO:0000313" key="1">
    <source>
        <dbReference type="EMBL" id="KKL21898.1"/>
    </source>
</evidence>
<reference evidence="1" key="1">
    <citation type="journal article" date="2015" name="Nature">
        <title>Complex archaea that bridge the gap between prokaryotes and eukaryotes.</title>
        <authorList>
            <person name="Spang A."/>
            <person name="Saw J.H."/>
            <person name="Jorgensen S.L."/>
            <person name="Zaremba-Niedzwiedzka K."/>
            <person name="Martijn J."/>
            <person name="Lind A.E."/>
            <person name="van Eijk R."/>
            <person name="Schleper C."/>
            <person name="Guy L."/>
            <person name="Ettema T.J."/>
        </authorList>
    </citation>
    <scope>NUCLEOTIDE SEQUENCE</scope>
</reference>
<accession>A0A0F9ED00</accession>
<proteinExistence type="predicted"/>
<protein>
    <submittedName>
        <fullName evidence="1">Uncharacterized protein</fullName>
    </submittedName>
</protein>
<organism evidence="1">
    <name type="scientific">marine sediment metagenome</name>
    <dbReference type="NCBI Taxonomy" id="412755"/>
    <lineage>
        <taxon>unclassified sequences</taxon>
        <taxon>metagenomes</taxon>
        <taxon>ecological metagenomes</taxon>
    </lineage>
</organism>
<name>A0A0F9ED00_9ZZZZ</name>
<sequence length="119" mass="13560">MERKIRRLAKRFPDKIRGVLRFHAELILTISKRDWVPVDIGNLEGSGFVDDPQRGRGAIISIDIVYGGPSEPYAVVQHEDLELKHPNKGQAKYLERPLMAKVPTLAREMARDLNIETMV</sequence>
<gene>
    <name evidence="1" type="ORF">LCGC14_2440830</name>
</gene>